<dbReference type="STRING" id="9601.ENSPPYP00000018210"/>
<evidence type="ECO:0000313" key="1">
    <source>
        <dbReference type="EMBL" id="PNJ15758.1"/>
    </source>
</evidence>
<comment type="caution">
    <text evidence="1">The sequence shown here is derived from an EMBL/GenBank/DDBJ whole genome shotgun (WGS) entry which is preliminary data.</text>
</comment>
<dbReference type="PANTHER" id="PTHR15829">
    <property type="entry name" value="PROTEIN KINASE PKN/PRK1, EFFECTOR"/>
    <property type="match status" value="1"/>
</dbReference>
<dbReference type="PANTHER" id="PTHR15829:SF2">
    <property type="entry name" value="RHO FAMILY-INTERACTING CELL POLARIZATION REGULATOR 2"/>
    <property type="match status" value="1"/>
</dbReference>
<proteinExistence type="predicted"/>
<accession>A0A2J8S4S4</accession>
<name>A0A2J8S4S4_PONAB</name>
<reference evidence="1" key="1">
    <citation type="submission" date="2017-12" db="EMBL/GenBank/DDBJ databases">
        <title>High-resolution comparative analysis of great ape genomes.</title>
        <authorList>
            <person name="Pollen A."/>
            <person name="Hastie A."/>
            <person name="Hormozdiari F."/>
            <person name="Dougherty M."/>
            <person name="Liu R."/>
            <person name="Chaisson M."/>
            <person name="Hoppe E."/>
            <person name="Hill C."/>
            <person name="Pang A."/>
            <person name="Hillier L."/>
            <person name="Baker C."/>
            <person name="Armstrong J."/>
            <person name="Shendure J."/>
            <person name="Paten B."/>
            <person name="Wilson R."/>
            <person name="Chao H."/>
            <person name="Schneider V."/>
            <person name="Ventura M."/>
            <person name="Kronenberg Z."/>
            <person name="Murali S."/>
            <person name="Gordon D."/>
            <person name="Cantsilieris S."/>
            <person name="Munson K."/>
            <person name="Nelson B."/>
            <person name="Raja A."/>
            <person name="Underwood J."/>
            <person name="Diekhans M."/>
            <person name="Fiddes I."/>
            <person name="Haussler D."/>
            <person name="Eichler E."/>
        </authorList>
    </citation>
    <scope>NUCLEOTIDE SEQUENCE [LARGE SCALE GENOMIC DNA]</scope>
    <source>
        <strain evidence="1">Susie</strain>
    </source>
</reference>
<gene>
    <name evidence="1" type="ORF">CR201_G0046130</name>
</gene>
<sequence length="60" mass="6599">SIKMLVTLCQSDTEEIRNVASETLLSLGEDGRLAYEQLDKFPRDCVKVGGRHGTEVATAF</sequence>
<feature type="non-terminal residue" evidence="1">
    <location>
        <position position="1"/>
    </location>
</feature>
<protein>
    <submittedName>
        <fullName evidence="1">T0162759 isoform 1</fullName>
    </submittedName>
</protein>
<dbReference type="EMBL" id="NDHI03003609">
    <property type="protein sequence ID" value="PNJ15758.1"/>
    <property type="molecule type" value="Genomic_DNA"/>
</dbReference>
<organism evidence="1">
    <name type="scientific">Pongo abelii</name>
    <name type="common">Sumatran orangutan</name>
    <name type="synonym">Pongo pygmaeus abelii</name>
    <dbReference type="NCBI Taxonomy" id="9601"/>
    <lineage>
        <taxon>Eukaryota</taxon>
        <taxon>Metazoa</taxon>
        <taxon>Chordata</taxon>
        <taxon>Craniata</taxon>
        <taxon>Vertebrata</taxon>
        <taxon>Euteleostomi</taxon>
        <taxon>Mammalia</taxon>
        <taxon>Eutheria</taxon>
        <taxon>Euarchontoglires</taxon>
        <taxon>Primates</taxon>
        <taxon>Haplorrhini</taxon>
        <taxon>Catarrhini</taxon>
        <taxon>Hominidae</taxon>
        <taxon>Pongo</taxon>
    </lineage>
</organism>
<dbReference type="SMR" id="A0A2J8S4S4"/>
<dbReference type="AlphaFoldDB" id="A0A2J8S4S4"/>
<dbReference type="InterPro" id="IPR026136">
    <property type="entry name" value="RIPOR3"/>
</dbReference>